<keyword evidence="2" id="KW-1185">Reference proteome</keyword>
<comment type="caution">
    <text evidence="1">The sequence shown here is derived from an EMBL/GenBank/DDBJ whole genome shotgun (WGS) entry which is preliminary data.</text>
</comment>
<name>A0A9P6PVT1_9FUNG</name>
<evidence type="ECO:0000313" key="2">
    <source>
        <dbReference type="Proteomes" id="UP000726737"/>
    </source>
</evidence>
<feature type="non-terminal residue" evidence="1">
    <location>
        <position position="108"/>
    </location>
</feature>
<protein>
    <submittedName>
        <fullName evidence="1">Uncharacterized protein</fullName>
    </submittedName>
</protein>
<dbReference type="EMBL" id="JAAAJA010000478">
    <property type="protein sequence ID" value="KAG0253127.1"/>
    <property type="molecule type" value="Genomic_DNA"/>
</dbReference>
<organism evidence="1 2">
    <name type="scientific">Mortierella polycephala</name>
    <dbReference type="NCBI Taxonomy" id="41804"/>
    <lineage>
        <taxon>Eukaryota</taxon>
        <taxon>Fungi</taxon>
        <taxon>Fungi incertae sedis</taxon>
        <taxon>Mucoromycota</taxon>
        <taxon>Mortierellomycotina</taxon>
        <taxon>Mortierellomycetes</taxon>
        <taxon>Mortierellales</taxon>
        <taxon>Mortierellaceae</taxon>
        <taxon>Mortierella</taxon>
    </lineage>
</organism>
<dbReference type="Proteomes" id="UP000726737">
    <property type="component" value="Unassembled WGS sequence"/>
</dbReference>
<reference evidence="1" key="1">
    <citation type="journal article" date="2020" name="Fungal Divers.">
        <title>Resolving the Mortierellaceae phylogeny through synthesis of multi-gene phylogenetics and phylogenomics.</title>
        <authorList>
            <person name="Vandepol N."/>
            <person name="Liber J."/>
            <person name="Desiro A."/>
            <person name="Na H."/>
            <person name="Kennedy M."/>
            <person name="Barry K."/>
            <person name="Grigoriev I.V."/>
            <person name="Miller A.N."/>
            <person name="O'Donnell K."/>
            <person name="Stajich J.E."/>
            <person name="Bonito G."/>
        </authorList>
    </citation>
    <scope>NUCLEOTIDE SEQUENCE</scope>
    <source>
        <strain evidence="1">KOD948</strain>
    </source>
</reference>
<evidence type="ECO:0000313" key="1">
    <source>
        <dbReference type="EMBL" id="KAG0253127.1"/>
    </source>
</evidence>
<accession>A0A9P6PVT1</accession>
<dbReference type="AlphaFoldDB" id="A0A9P6PVT1"/>
<gene>
    <name evidence="1" type="ORF">BG011_006539</name>
</gene>
<proteinExistence type="predicted"/>
<dbReference type="OrthoDB" id="2439141at2759"/>
<sequence>MSTQAKTTQIVKVKTTGSTMADSCICYLCQKEISSTSSARNNHKWDNHDGWRRRIFPLKCQWCDIKPMITRKDLAKHLLSRCEAVLRLRFPLSCPFCDAVKERGREVR</sequence>